<comment type="similarity">
    <text evidence="3 18">Belongs to the TGF-beta family.</text>
</comment>
<feature type="disulfide bond" evidence="17">
    <location>
        <begin position="418"/>
        <end position="481"/>
    </location>
</feature>
<dbReference type="GO" id="GO:0005125">
    <property type="term" value="F:cytokine activity"/>
    <property type="evidence" value="ECO:0007669"/>
    <property type="project" value="TreeGrafter"/>
</dbReference>
<keyword evidence="7" id="KW-0165">Cleavage on pair of basic residues</keyword>
<reference evidence="22 23" key="1">
    <citation type="journal article" date="2019" name="Sci. Data">
        <title>Hybrid genome assembly and annotation of Danionella translucida.</title>
        <authorList>
            <person name="Kadobianskyi M."/>
            <person name="Schulze L."/>
            <person name="Schuelke M."/>
            <person name="Judkewitz B."/>
        </authorList>
    </citation>
    <scope>NUCLEOTIDE SEQUENCE [LARGE SCALE GENOMIC DNA]</scope>
    <source>
        <strain evidence="22 23">Bolton</strain>
    </source>
</reference>
<evidence type="ECO:0000256" key="7">
    <source>
        <dbReference type="ARBA" id="ARBA00022685"/>
    </source>
</evidence>
<dbReference type="SUPFAM" id="SSF57501">
    <property type="entry name" value="Cystine-knot cytokines"/>
    <property type="match status" value="1"/>
</dbReference>
<evidence type="ECO:0000256" key="13">
    <source>
        <dbReference type="ARBA" id="ARBA00045988"/>
    </source>
</evidence>
<dbReference type="InterPro" id="IPR015618">
    <property type="entry name" value="TGFB3"/>
</dbReference>
<dbReference type="PRINTS" id="PR01426">
    <property type="entry name" value="TGFBETA3"/>
</dbReference>
<comment type="function">
    <text evidence="15">Required to maintain the Transforming growth factor beta-1 (TGF-beta-1) chain in a latent state during storage in extracellular matrix. Associates non-covalently with TGF-beta-1 and regulates its activation via interaction with 'milieu molecules', such as LTBP1, LRRC32/GARP and LRRC33/NRROS, that control activation of TGF-beta-1. Interaction with integrins (ITGAV:ITGB6 or ITGAV:ITGB8) results in distortion of the Latency-associated peptide chain and subsequent release of the active TGF-beta-1.</text>
</comment>
<evidence type="ECO:0000256" key="14">
    <source>
        <dbReference type="ARBA" id="ARBA00046153"/>
    </source>
</evidence>
<evidence type="ECO:0000256" key="20">
    <source>
        <dbReference type="SAM" id="SignalP"/>
    </source>
</evidence>
<evidence type="ECO:0000256" key="15">
    <source>
        <dbReference type="ARBA" id="ARBA00057824"/>
    </source>
</evidence>
<dbReference type="STRING" id="623744.A0A553Q3U9"/>
<dbReference type="GO" id="GO:0005615">
    <property type="term" value="C:extracellular space"/>
    <property type="evidence" value="ECO:0007669"/>
    <property type="project" value="InterPro"/>
</dbReference>
<feature type="domain" description="TGF-beta family profile" evidence="21">
    <location>
        <begin position="367"/>
        <end position="482"/>
    </location>
</feature>
<dbReference type="PROSITE" id="PS00250">
    <property type="entry name" value="TGF_BETA_1"/>
    <property type="match status" value="1"/>
</dbReference>
<feature type="compositionally biased region" description="Basic and acidic residues" evidence="19">
    <location>
        <begin position="117"/>
        <end position="128"/>
    </location>
</feature>
<comment type="function">
    <text evidence="13">Required to maintain the Transforming growth factor beta-3 (TGF-beta-3) chain in a latent state during storage in extracellular matrix. Associates non-covalently with TGF-beta-3 and regulates its activation via interaction with 'milieu molecules', such as LTBP1 and LRRC32/GARP, that control activation of TGF-beta-3. Interaction with integrins results in distortion of the Latency-associated peptide chain and subsequent release of the active TGF-beta-3.</text>
</comment>
<dbReference type="FunFam" id="2.60.120.970:FF:000006">
    <property type="entry name" value="Transforming growth factor beta"/>
    <property type="match status" value="1"/>
</dbReference>
<dbReference type="InterPro" id="IPR001839">
    <property type="entry name" value="TGF-b_C"/>
</dbReference>
<feature type="disulfide bond" evidence="17">
    <location>
        <begin position="414"/>
        <end position="479"/>
    </location>
</feature>
<evidence type="ECO:0000256" key="11">
    <source>
        <dbReference type="ARBA" id="ARBA00023180"/>
    </source>
</evidence>
<evidence type="ECO:0000256" key="2">
    <source>
        <dbReference type="ARBA" id="ARBA00004498"/>
    </source>
</evidence>
<evidence type="ECO:0000256" key="3">
    <source>
        <dbReference type="ARBA" id="ARBA00006656"/>
    </source>
</evidence>
<evidence type="ECO:0000256" key="12">
    <source>
        <dbReference type="ARBA" id="ARBA00023246"/>
    </source>
</evidence>
<dbReference type="GO" id="GO:0048731">
    <property type="term" value="P:system development"/>
    <property type="evidence" value="ECO:0007669"/>
    <property type="project" value="UniProtKB-ARBA"/>
</dbReference>
<feature type="region of interest" description="Disordered" evidence="19">
    <location>
        <begin position="110"/>
        <end position="144"/>
    </location>
</feature>
<evidence type="ECO:0000259" key="21">
    <source>
        <dbReference type="PROSITE" id="PS51362"/>
    </source>
</evidence>
<feature type="disulfide bond" evidence="17">
    <location>
        <begin position="385"/>
        <end position="448"/>
    </location>
</feature>
<evidence type="ECO:0000256" key="10">
    <source>
        <dbReference type="ARBA" id="ARBA00023157"/>
    </source>
</evidence>
<name>A0A553Q3U9_9TELE</name>
<dbReference type="GO" id="GO:0007179">
    <property type="term" value="P:transforming growth factor beta receptor signaling pathway"/>
    <property type="evidence" value="ECO:0007669"/>
    <property type="project" value="TreeGrafter"/>
</dbReference>
<protein>
    <recommendedName>
        <fullName evidence="4">Transforming growth factor beta-3 proprotein</fullName>
    </recommendedName>
</protein>
<evidence type="ECO:0000256" key="18">
    <source>
        <dbReference type="RuleBase" id="RU000354"/>
    </source>
</evidence>
<keyword evidence="6" id="KW-0272">Extracellular matrix</keyword>
<evidence type="ECO:0000313" key="22">
    <source>
        <dbReference type="EMBL" id="TRY84613.1"/>
    </source>
</evidence>
<comment type="caution">
    <text evidence="22">The sequence shown here is derived from an EMBL/GenBank/DDBJ whole genome shotgun (WGS) entry which is preliminary data.</text>
</comment>
<dbReference type="PIRSF" id="PIRSF001787">
    <property type="entry name" value="TGF-beta"/>
    <property type="match status" value="1"/>
</dbReference>
<feature type="chain" id="PRO_5021929642" description="Transforming growth factor beta-3 proprotein" evidence="20">
    <location>
        <begin position="20"/>
        <end position="482"/>
    </location>
</feature>
<dbReference type="FunFam" id="2.10.90.10:FF:000004">
    <property type="entry name" value="Transforming growth factor beta"/>
    <property type="match status" value="1"/>
</dbReference>
<dbReference type="GO" id="GO:0005160">
    <property type="term" value="F:transforming growth factor beta receptor binding"/>
    <property type="evidence" value="ECO:0007669"/>
    <property type="project" value="InterPro"/>
</dbReference>
<dbReference type="PANTHER" id="PTHR11848">
    <property type="entry name" value="TGF-BETA FAMILY"/>
    <property type="match status" value="1"/>
</dbReference>
<evidence type="ECO:0000256" key="9">
    <source>
        <dbReference type="ARBA" id="ARBA00023030"/>
    </source>
</evidence>
<evidence type="ECO:0000256" key="1">
    <source>
        <dbReference type="ARBA" id="ARBA00003972"/>
    </source>
</evidence>
<dbReference type="GO" id="GO:0042127">
    <property type="term" value="P:regulation of cell population proliferation"/>
    <property type="evidence" value="ECO:0007669"/>
    <property type="project" value="TreeGrafter"/>
</dbReference>
<dbReference type="Gene3D" id="2.60.120.970">
    <property type="match status" value="2"/>
</dbReference>
<dbReference type="GO" id="GO:0051781">
    <property type="term" value="P:positive regulation of cell division"/>
    <property type="evidence" value="ECO:0007669"/>
    <property type="project" value="UniProtKB-KW"/>
</dbReference>
<evidence type="ECO:0000256" key="16">
    <source>
        <dbReference type="ARBA" id="ARBA00065283"/>
    </source>
</evidence>
<evidence type="ECO:0000256" key="5">
    <source>
        <dbReference type="ARBA" id="ARBA00022525"/>
    </source>
</evidence>
<comment type="function">
    <text evidence="14">Transforming growth factor beta-3: Multifunctional protein that regulates embryogenesis and cell differentiation and is required in various processes such as secondary palate development. Activation into mature form follows different steps: following cleavage of the proprotein in the Golgi apparatus, Latency-associated peptide (LAP) and Transforming growth factor beta-3 (TGF-beta-3) chains remain non-covalently linked rendering TGF-beta-3 inactive during storage in extracellular matrix. At the same time, LAP chain interacts with 'milieu molecules', such as LTBP1 and LRRC32/GARP that control activation of TGF-beta-3 and maintain it in a latent state during storage in extracellular milieus. TGF-beta-3 is released from LAP by integrins: integrin-binding results in distortion of the LAP chain and subsequent release of the active TGF-beta-3. Once activated following release of LAP, TGF-beta-3 acts by binding to TGF-beta receptors (TGFBR1 and TGFBR2), which transduce signal.</text>
</comment>
<organism evidence="22 23">
    <name type="scientific">Danionella cerebrum</name>
    <dbReference type="NCBI Taxonomy" id="2873325"/>
    <lineage>
        <taxon>Eukaryota</taxon>
        <taxon>Metazoa</taxon>
        <taxon>Chordata</taxon>
        <taxon>Craniata</taxon>
        <taxon>Vertebrata</taxon>
        <taxon>Euteleostomi</taxon>
        <taxon>Actinopterygii</taxon>
        <taxon>Neopterygii</taxon>
        <taxon>Teleostei</taxon>
        <taxon>Ostariophysi</taxon>
        <taxon>Cypriniformes</taxon>
        <taxon>Danionidae</taxon>
        <taxon>Danioninae</taxon>
        <taxon>Danionella</taxon>
    </lineage>
</organism>
<dbReference type="Pfam" id="PF00019">
    <property type="entry name" value="TGF_beta"/>
    <property type="match status" value="1"/>
</dbReference>
<evidence type="ECO:0000256" key="17">
    <source>
        <dbReference type="PIRSR" id="PIRSR001787-1"/>
    </source>
</evidence>
<keyword evidence="12" id="KW-0497">Mitogen</keyword>
<feature type="disulfide bond" evidence="17">
    <location>
        <begin position="377"/>
        <end position="386"/>
    </location>
</feature>
<comment type="function">
    <text evidence="1">Transforming growth factor beta-3 proprotein: Precursor of the Latency-associated peptide (LAP) and Transforming growth factor beta-3 (TGF-beta-3) chains, which constitute the regulatory and active subunit of TGF-beta-3, respectively.</text>
</comment>
<dbReference type="InterPro" id="IPR015615">
    <property type="entry name" value="TGF-beta-rel"/>
</dbReference>
<gene>
    <name evidence="22" type="ORF">DNTS_001344</name>
</gene>
<dbReference type="GO" id="GO:0008083">
    <property type="term" value="F:growth factor activity"/>
    <property type="evidence" value="ECO:0007669"/>
    <property type="project" value="UniProtKB-KW"/>
</dbReference>
<keyword evidence="23" id="KW-1185">Reference proteome</keyword>
<comment type="subunit">
    <text evidence="16">Latency-associated peptide: Homodimer; disulfide-linked. Latency-associated peptide: Interacts with Transforming growth factor beta-1 (TGF-beta-1) chain; interaction is non-covalent and maintains (TGF-beta-1) in a latent state; each Latency-associated peptide (LAP) monomer interacts with TGF-beta-1 in the other monomer. Transforming growth factor beta-1: Homodimer; disulfide-linked. Transforming growth factor beta-1: Interacts with TGF-beta receptors (tgfbr1 and tgfbr2), leading to signal transduction. Interacts with EFEMP2.</text>
</comment>
<keyword evidence="10 17" id="KW-1015">Disulfide bond</keyword>
<dbReference type="InterPro" id="IPR029034">
    <property type="entry name" value="Cystine-knot_cytokine"/>
</dbReference>
<dbReference type="Proteomes" id="UP000316079">
    <property type="component" value="Unassembled WGS sequence"/>
</dbReference>
<dbReference type="SMART" id="SM00204">
    <property type="entry name" value="TGFB"/>
    <property type="match status" value="1"/>
</dbReference>
<comment type="subcellular location">
    <subcellularLocation>
        <location evidence="2">Secreted</location>
        <location evidence="2">Extracellular space</location>
        <location evidence="2">Extracellular matrix</location>
    </subcellularLocation>
</comment>
<evidence type="ECO:0000256" key="8">
    <source>
        <dbReference type="ARBA" id="ARBA00022729"/>
    </source>
</evidence>
<dbReference type="CDD" id="cd19386">
    <property type="entry name" value="TGF_beta_TGFB3"/>
    <property type="match status" value="1"/>
</dbReference>
<dbReference type="Pfam" id="PF00688">
    <property type="entry name" value="TGFb_propeptide"/>
    <property type="match status" value="1"/>
</dbReference>
<dbReference type="PRINTS" id="PR01423">
    <property type="entry name" value="TGFBETA"/>
</dbReference>
<dbReference type="Gene3D" id="2.10.90.10">
    <property type="entry name" value="Cystine-knot cytokines"/>
    <property type="match status" value="1"/>
</dbReference>
<dbReference type="PANTHER" id="PTHR11848:SF34">
    <property type="entry name" value="TRANSFORMING GROWTH FACTOR BETA-3 PROPROTEIN"/>
    <property type="match status" value="1"/>
</dbReference>
<evidence type="ECO:0000313" key="23">
    <source>
        <dbReference type="Proteomes" id="UP000316079"/>
    </source>
</evidence>
<keyword evidence="11" id="KW-0325">Glycoprotein</keyword>
<feature type="disulfide bond" description="Interchain" evidence="17">
    <location>
        <position position="447"/>
    </location>
</feature>
<keyword evidence="5" id="KW-0964">Secreted</keyword>
<dbReference type="OrthoDB" id="6092228at2759"/>
<dbReference type="InterPro" id="IPR016319">
    <property type="entry name" value="TGF-beta"/>
</dbReference>
<accession>A0A553Q3U9</accession>
<proteinExistence type="inferred from homology"/>
<keyword evidence="8 20" id="KW-0732">Signal</keyword>
<dbReference type="EMBL" id="SRMA01026399">
    <property type="protein sequence ID" value="TRY84613.1"/>
    <property type="molecule type" value="Genomic_DNA"/>
</dbReference>
<evidence type="ECO:0000256" key="4">
    <source>
        <dbReference type="ARBA" id="ARBA00013681"/>
    </source>
</evidence>
<dbReference type="PROSITE" id="PS51362">
    <property type="entry name" value="TGF_BETA_2"/>
    <property type="match status" value="1"/>
</dbReference>
<feature type="signal peptide" evidence="20">
    <location>
        <begin position="1"/>
        <end position="19"/>
    </location>
</feature>
<keyword evidence="9 18" id="KW-0339">Growth factor</keyword>
<dbReference type="GO" id="GO:0009887">
    <property type="term" value="P:animal organ morphogenesis"/>
    <property type="evidence" value="ECO:0007669"/>
    <property type="project" value="UniProtKB-ARBA"/>
</dbReference>
<dbReference type="InterPro" id="IPR017948">
    <property type="entry name" value="TGFb_CS"/>
</dbReference>
<dbReference type="AlphaFoldDB" id="A0A553Q3U9"/>
<evidence type="ECO:0000256" key="6">
    <source>
        <dbReference type="ARBA" id="ARBA00022530"/>
    </source>
</evidence>
<sequence>MHLGRSMLFFLLLNSVTVSFSLSTCTTVDIDHIKKKRVEAIRGQILSKLRLTSPPQALGPSQVPFQVLSLYNSTRELLEELGRDKHQSCGQDNTETEYYAKEIHKFNMIQSSPENNPKQELKHLQNKNEEDDAVSSPFTPLDTKDSVTSSESIFAIPELFVHQLRGEFTDQTNPVPSTVAKEINTLVKQYDLSYCPKGITSKVFRFNVSSMERNATNLFRAEFRALRVPNSSAKRNEQRIELYQILRPDEHIAKQRYIGGKNVLTKATPEWVSFDVTETVREWLVYREKNLGLEISVHCPCHTFSTNGDIVENVNEVLEVRFREGDYEEPIRSDMGRLKKQKEQLLPHLILMMLPPHRLDVPHTSRRRKRALNTSYCFSNYEENCCVRPLYIDFRQDLGWRWIHEPKGYHANFCSGPCPYLRSADTTHSSLLSLYNTLNPEASASPCCVPQDLEPLTILYYVGRTPKVEQLSNMIVKSCKCS</sequence>
<evidence type="ECO:0000256" key="19">
    <source>
        <dbReference type="SAM" id="MobiDB-lite"/>
    </source>
</evidence>
<dbReference type="InterPro" id="IPR001111">
    <property type="entry name" value="TGF-b_propeptide"/>
</dbReference>